<evidence type="ECO:0000313" key="3">
    <source>
        <dbReference type="EMBL" id="RCW64465.1"/>
    </source>
</evidence>
<dbReference type="SUPFAM" id="SSF53474">
    <property type="entry name" value="alpha/beta-Hydrolases"/>
    <property type="match status" value="1"/>
</dbReference>
<dbReference type="InterPro" id="IPR050300">
    <property type="entry name" value="GDXG_lipolytic_enzyme"/>
</dbReference>
<keyword evidence="4" id="KW-1185">Reference proteome</keyword>
<dbReference type="InterPro" id="IPR029058">
    <property type="entry name" value="AB_hydrolase_fold"/>
</dbReference>
<protein>
    <submittedName>
        <fullName evidence="3">Arylformamidase</fullName>
    </submittedName>
</protein>
<dbReference type="PANTHER" id="PTHR48081">
    <property type="entry name" value="AB HYDROLASE SUPERFAMILY PROTEIN C4A8.06C"/>
    <property type="match status" value="1"/>
</dbReference>
<dbReference type="PANTHER" id="PTHR48081:SF33">
    <property type="entry name" value="KYNURENINE FORMAMIDASE"/>
    <property type="match status" value="1"/>
</dbReference>
<evidence type="ECO:0000313" key="4">
    <source>
        <dbReference type="Proteomes" id="UP000252884"/>
    </source>
</evidence>
<dbReference type="EMBL" id="QPJK01000015">
    <property type="protein sequence ID" value="RCW64465.1"/>
    <property type="molecule type" value="Genomic_DNA"/>
</dbReference>
<comment type="caution">
    <text evidence="3">The sequence shown here is derived from an EMBL/GenBank/DDBJ whole genome shotgun (WGS) entry which is preliminary data.</text>
</comment>
<name>A0A368X9D5_9BURK</name>
<proteinExistence type="predicted"/>
<keyword evidence="1" id="KW-0378">Hydrolase</keyword>
<dbReference type="Pfam" id="PF20434">
    <property type="entry name" value="BD-FAE"/>
    <property type="match status" value="1"/>
</dbReference>
<dbReference type="Proteomes" id="UP000252884">
    <property type="component" value="Unassembled WGS sequence"/>
</dbReference>
<evidence type="ECO:0000256" key="1">
    <source>
        <dbReference type="ARBA" id="ARBA00022801"/>
    </source>
</evidence>
<dbReference type="Gene3D" id="3.40.50.1820">
    <property type="entry name" value="alpha/beta hydrolase"/>
    <property type="match status" value="1"/>
</dbReference>
<gene>
    <name evidence="3" type="ORF">DES41_11589</name>
</gene>
<evidence type="ECO:0000259" key="2">
    <source>
        <dbReference type="Pfam" id="PF20434"/>
    </source>
</evidence>
<accession>A0A368X9D5</accession>
<dbReference type="AlphaFoldDB" id="A0A368X9D5"/>
<dbReference type="InterPro" id="IPR049492">
    <property type="entry name" value="BD-FAE-like_dom"/>
</dbReference>
<feature type="domain" description="BD-FAE-like" evidence="2">
    <location>
        <begin position="70"/>
        <end position="163"/>
    </location>
</feature>
<reference evidence="3 4" key="1">
    <citation type="submission" date="2018-07" db="EMBL/GenBank/DDBJ databases">
        <title>Genomic Encyclopedia of Type Strains, Phase IV (KMG-IV): sequencing the most valuable type-strain genomes for metagenomic binning, comparative biology and taxonomic classification.</title>
        <authorList>
            <person name="Goeker M."/>
        </authorList>
    </citation>
    <scope>NUCLEOTIDE SEQUENCE [LARGE SCALE GENOMIC DNA]</scope>
    <source>
        <strain evidence="3 4">DSM 21634</strain>
    </source>
</reference>
<organism evidence="3 4">
    <name type="scientific">Pseudorhodoferax soli</name>
    <dbReference type="NCBI Taxonomy" id="545864"/>
    <lineage>
        <taxon>Bacteria</taxon>
        <taxon>Pseudomonadati</taxon>
        <taxon>Pseudomonadota</taxon>
        <taxon>Betaproteobacteria</taxon>
        <taxon>Burkholderiales</taxon>
        <taxon>Comamonadaceae</taxon>
    </lineage>
</organism>
<sequence length="289" mass="31526">MTPMPEHDPAWYDAQYHTRAAIPEHPQILQHWTDASKATRGKLRGKLDLRYGDGTKETLDLFPAAQPDGAAGAPLLVYIHGGFWRALDKRDHSFVAEHFVAAGVSVILPNYALAPYASIAQIVQQMVKAVTWIWREADALGVDRQRIALAGHSAGAHLAAMLLACNWRAIERRMPAQPLRGALALSGIYELEPLRHAPFLAPDLKLTEESALQLSPAWMPAPAGPLLALVGGEESAEFQRQNALIRARWGEAAVPVCETVPGRNHMNVLNELADPASRAHRLALGLLGL</sequence>
<dbReference type="GO" id="GO:0016787">
    <property type="term" value="F:hydrolase activity"/>
    <property type="evidence" value="ECO:0007669"/>
    <property type="project" value="UniProtKB-KW"/>
</dbReference>